<protein>
    <recommendedName>
        <fullName evidence="1">FecR protein domain-containing protein</fullName>
    </recommendedName>
</protein>
<dbReference type="EMBL" id="CADCTY010001292">
    <property type="protein sequence ID" value="CAA9366062.1"/>
    <property type="molecule type" value="Genomic_DNA"/>
</dbReference>
<gene>
    <name evidence="2" type="ORF">AVDCRST_MAG94-3728</name>
</gene>
<proteinExistence type="predicted"/>
<dbReference type="AlphaFoldDB" id="A0A6J4MW25"/>
<dbReference type="PANTHER" id="PTHR38731">
    <property type="entry name" value="LIPL45-RELATED LIPOPROTEIN-RELATED"/>
    <property type="match status" value="1"/>
</dbReference>
<organism evidence="2">
    <name type="scientific">uncultured Leptolyngbya sp</name>
    <dbReference type="NCBI Taxonomy" id="332963"/>
    <lineage>
        <taxon>Bacteria</taxon>
        <taxon>Bacillati</taxon>
        <taxon>Cyanobacteriota</taxon>
        <taxon>Cyanophyceae</taxon>
        <taxon>Leptolyngbyales</taxon>
        <taxon>Leptolyngbyaceae</taxon>
        <taxon>Leptolyngbya group</taxon>
        <taxon>Leptolyngbya</taxon>
        <taxon>environmental samples</taxon>
    </lineage>
</organism>
<name>A0A6J4MW25_9CYAN</name>
<reference evidence="2" key="1">
    <citation type="submission" date="2020-02" db="EMBL/GenBank/DDBJ databases">
        <authorList>
            <person name="Meier V. D."/>
        </authorList>
    </citation>
    <scope>NUCLEOTIDE SEQUENCE</scope>
    <source>
        <strain evidence="2">AVDCRST_MAG94</strain>
    </source>
</reference>
<evidence type="ECO:0000259" key="1">
    <source>
        <dbReference type="Pfam" id="PF04773"/>
    </source>
</evidence>
<dbReference type="InterPro" id="IPR006860">
    <property type="entry name" value="FecR"/>
</dbReference>
<feature type="domain" description="FecR protein" evidence="1">
    <location>
        <begin position="69"/>
        <end position="171"/>
    </location>
</feature>
<evidence type="ECO:0000313" key="2">
    <source>
        <dbReference type="EMBL" id="CAA9366062.1"/>
    </source>
</evidence>
<dbReference type="Gene3D" id="2.60.120.1440">
    <property type="match status" value="1"/>
</dbReference>
<sequence>MKRQAVLVGIGFGATVLVCLTAQSWAQQSLQVRVDRWLEVRQLTNDVTFERGAMRRAAVVGDRLQAVGDRLITGKNSTATLFVDTGVGAVEMSEKTTLRVRRLDVAADNGRITRLEVPMGNVRLRVRPFTNKGSQFEIQTPVGLSGVRGTEFGVAVQPNGKTGLAVLEGSVVTAAQDQAVGVAQGLQNFTMPREMPSTPVKLTNDTSLRYDFEMIVERGLRLVRLRGQIDPVNSVTVDGVPQVSDRRGVFQSDLRPMPSYLRMQVIVTTPLGRTKTYALALQ</sequence>
<accession>A0A6J4MW25</accession>
<dbReference type="Pfam" id="PF04773">
    <property type="entry name" value="FecR"/>
    <property type="match status" value="1"/>
</dbReference>